<evidence type="ECO:0000313" key="3">
    <source>
        <dbReference type="Proteomes" id="UP001595847"/>
    </source>
</evidence>
<dbReference type="Proteomes" id="UP001595847">
    <property type="component" value="Unassembled WGS sequence"/>
</dbReference>
<gene>
    <name evidence="2" type="ORF">ACFOVU_19910</name>
</gene>
<keyword evidence="1" id="KW-0472">Membrane</keyword>
<protein>
    <submittedName>
        <fullName evidence="2">Uncharacterized protein</fullName>
    </submittedName>
</protein>
<sequence>MAELRAIAAGRHRPGDYWPTHADDRFHTRMRRPSRLRRAVRRLPRLAHHACAVVGVFALGDGAATALLILSSSPFPFGR</sequence>
<keyword evidence="3" id="KW-1185">Reference proteome</keyword>
<proteinExistence type="predicted"/>
<comment type="caution">
    <text evidence="2">The sequence shown here is derived from an EMBL/GenBank/DDBJ whole genome shotgun (WGS) entry which is preliminary data.</text>
</comment>
<dbReference type="EMBL" id="JBHSBH010000012">
    <property type="protein sequence ID" value="MFC3998201.1"/>
    <property type="molecule type" value="Genomic_DNA"/>
</dbReference>
<name>A0ABV8FTG8_9ACTN</name>
<evidence type="ECO:0000313" key="2">
    <source>
        <dbReference type="EMBL" id="MFC3998201.1"/>
    </source>
</evidence>
<dbReference type="RefSeq" id="WP_378535813.1">
    <property type="nucleotide sequence ID" value="NZ_JBHSBH010000012.1"/>
</dbReference>
<feature type="transmembrane region" description="Helical" evidence="1">
    <location>
        <begin position="46"/>
        <end position="70"/>
    </location>
</feature>
<keyword evidence="1" id="KW-1133">Transmembrane helix</keyword>
<accession>A0ABV8FTG8</accession>
<reference evidence="3" key="1">
    <citation type="journal article" date="2019" name="Int. J. Syst. Evol. Microbiol.">
        <title>The Global Catalogue of Microorganisms (GCM) 10K type strain sequencing project: providing services to taxonomists for standard genome sequencing and annotation.</title>
        <authorList>
            <consortium name="The Broad Institute Genomics Platform"/>
            <consortium name="The Broad Institute Genome Sequencing Center for Infectious Disease"/>
            <person name="Wu L."/>
            <person name="Ma J."/>
        </authorList>
    </citation>
    <scope>NUCLEOTIDE SEQUENCE [LARGE SCALE GENOMIC DNA]</scope>
    <source>
        <strain evidence="3">TBRC 1826</strain>
    </source>
</reference>
<organism evidence="2 3">
    <name type="scientific">Nocardiopsis sediminis</name>
    <dbReference type="NCBI Taxonomy" id="1778267"/>
    <lineage>
        <taxon>Bacteria</taxon>
        <taxon>Bacillati</taxon>
        <taxon>Actinomycetota</taxon>
        <taxon>Actinomycetes</taxon>
        <taxon>Streptosporangiales</taxon>
        <taxon>Nocardiopsidaceae</taxon>
        <taxon>Nocardiopsis</taxon>
    </lineage>
</organism>
<keyword evidence="1" id="KW-0812">Transmembrane</keyword>
<evidence type="ECO:0000256" key="1">
    <source>
        <dbReference type="SAM" id="Phobius"/>
    </source>
</evidence>